<accession>A0ABU3BDL8</accession>
<sequence length="235" mass="26629">MESKTDARLYERLYQSYKEHLSSERSLIFIEVGNTGASGGESNAGCAQVDRLVKNLRDGGNVSVFGLTDWDGSRRSTSRVHVLSPEIRDGLESVLLDPVLLCAAAIRENMPFCRDKAIIESEERYTDLGGWSGEKWQNIVDRLQAYVLDRDVKNDQRITIQYLNNMSLNISKSYLHLDDHALEERVLDKFGFFRPRNNNSGDLMKYIVSTVLNDYPLLVPLDLLESFGSLLESDS</sequence>
<dbReference type="RefSeq" id="WP_311659899.1">
    <property type="nucleotide sequence ID" value="NZ_JAVRHY010000015.1"/>
</dbReference>
<organism evidence="1 2">
    <name type="scientific">Spectribacter acetivorans</name>
    <dbReference type="NCBI Taxonomy" id="3075603"/>
    <lineage>
        <taxon>Bacteria</taxon>
        <taxon>Pseudomonadati</taxon>
        <taxon>Pseudomonadota</taxon>
        <taxon>Gammaproteobacteria</taxon>
        <taxon>Salinisphaerales</taxon>
        <taxon>Salinisphaeraceae</taxon>
        <taxon>Spectribacter</taxon>
    </lineage>
</organism>
<proteinExistence type="predicted"/>
<name>A0ABU3BDL8_9GAMM</name>
<reference evidence="1 2" key="1">
    <citation type="submission" date="2023-09" db="EMBL/GenBank/DDBJ databases">
        <authorList>
            <person name="Rey-Velasco X."/>
        </authorList>
    </citation>
    <scope>NUCLEOTIDE SEQUENCE [LARGE SCALE GENOMIC DNA]</scope>
    <source>
        <strain evidence="1 2">P385</strain>
    </source>
</reference>
<dbReference type="Proteomes" id="UP001259982">
    <property type="component" value="Unassembled WGS sequence"/>
</dbReference>
<evidence type="ECO:0000313" key="2">
    <source>
        <dbReference type="Proteomes" id="UP001259982"/>
    </source>
</evidence>
<dbReference type="EMBL" id="JAVRHY010000015">
    <property type="protein sequence ID" value="MDT0619453.1"/>
    <property type="molecule type" value="Genomic_DNA"/>
</dbReference>
<comment type="caution">
    <text evidence="1">The sequence shown here is derived from an EMBL/GenBank/DDBJ whole genome shotgun (WGS) entry which is preliminary data.</text>
</comment>
<gene>
    <name evidence="1" type="ORF">RM531_13325</name>
</gene>
<evidence type="ECO:0000313" key="1">
    <source>
        <dbReference type="EMBL" id="MDT0619453.1"/>
    </source>
</evidence>
<protein>
    <submittedName>
        <fullName evidence="1">Uncharacterized protein</fullName>
    </submittedName>
</protein>
<keyword evidence="2" id="KW-1185">Reference proteome</keyword>